<keyword evidence="1 3" id="KW-0479">Metal-binding</keyword>
<dbReference type="PANTHER" id="PTHR23287:SF18">
    <property type="entry name" value="BLOC-2 COMPLEX MEMBER HPS5"/>
    <property type="match status" value="1"/>
</dbReference>
<dbReference type="Pfam" id="PF23757">
    <property type="entry name" value="TPR_HPS5_insect"/>
    <property type="match status" value="1"/>
</dbReference>
<dbReference type="Pfam" id="PF23756">
    <property type="entry name" value="Beta-prop_HPS5"/>
    <property type="match status" value="1"/>
</dbReference>
<keyword evidence="1 3" id="KW-0863">Zinc-finger</keyword>
<dbReference type="EMBL" id="GDQN01002250">
    <property type="protein sequence ID" value="JAT88804.1"/>
    <property type="molecule type" value="Transcribed_RNA"/>
</dbReference>
<dbReference type="GO" id="GO:0005737">
    <property type="term" value="C:cytoplasm"/>
    <property type="evidence" value="ECO:0007669"/>
    <property type="project" value="TreeGrafter"/>
</dbReference>
<feature type="domain" description="RING-type" evidence="4">
    <location>
        <begin position="965"/>
        <end position="1009"/>
    </location>
</feature>
<dbReference type="InterPro" id="IPR056446">
    <property type="entry name" value="TPR_HPS5_insects"/>
</dbReference>
<dbReference type="PANTHER" id="PTHR23287">
    <property type="entry name" value="RUBY-EYE2-LIKE PROTEIN"/>
    <property type="match status" value="1"/>
</dbReference>
<evidence type="ECO:0000256" key="1">
    <source>
        <dbReference type="ARBA" id="ARBA00022771"/>
    </source>
</evidence>
<evidence type="ECO:0000256" key="2">
    <source>
        <dbReference type="ARBA" id="ARBA00022833"/>
    </source>
</evidence>
<dbReference type="InterPro" id="IPR036322">
    <property type="entry name" value="WD40_repeat_dom_sf"/>
</dbReference>
<keyword evidence="2" id="KW-0862">Zinc</keyword>
<dbReference type="GO" id="GO:0008270">
    <property type="term" value="F:zinc ion binding"/>
    <property type="evidence" value="ECO:0007669"/>
    <property type="project" value="UniProtKB-KW"/>
</dbReference>
<dbReference type="AlphaFoldDB" id="A0A1E1WP95"/>
<dbReference type="InterPro" id="IPR056499">
    <property type="entry name" value="Beta-prop_HPS5-like"/>
</dbReference>
<dbReference type="SUPFAM" id="SSF57850">
    <property type="entry name" value="RING/U-box"/>
    <property type="match status" value="1"/>
</dbReference>
<dbReference type="GO" id="GO:0048066">
    <property type="term" value="P:developmental pigmentation"/>
    <property type="evidence" value="ECO:0007669"/>
    <property type="project" value="TreeGrafter"/>
</dbReference>
<evidence type="ECO:0000313" key="5">
    <source>
        <dbReference type="EMBL" id="JAT88804.1"/>
    </source>
</evidence>
<dbReference type="SUPFAM" id="SSF50978">
    <property type="entry name" value="WD40 repeat-like"/>
    <property type="match status" value="1"/>
</dbReference>
<dbReference type="InterPro" id="IPR001841">
    <property type="entry name" value="Znf_RING"/>
</dbReference>
<accession>A0A1E1WP95</accession>
<dbReference type="PROSITE" id="PS50089">
    <property type="entry name" value="ZF_RING_2"/>
    <property type="match status" value="1"/>
</dbReference>
<reference evidence="5" key="1">
    <citation type="submission" date="2015-09" db="EMBL/GenBank/DDBJ databases">
        <title>De novo assembly of Pectinophora gossypiella (Pink Bollworm) gut transcriptome.</title>
        <authorList>
            <person name="Tassone E.E."/>
        </authorList>
    </citation>
    <scope>NUCLEOTIDE SEQUENCE</scope>
</reference>
<dbReference type="InterPro" id="IPR015943">
    <property type="entry name" value="WD40/YVTN_repeat-like_dom_sf"/>
</dbReference>
<protein>
    <recommendedName>
        <fullName evidence="4">RING-type domain-containing protein</fullName>
    </recommendedName>
</protein>
<sequence length="1012" mass="115513">MSSSDLPPYILQELPDITESINYPIKDVQRIKYTCFDVSKTLIAFGATSGGIYVFNRTPCEFVQLIPNKDGAITRLAISTNEKHIAYANGRGIVTVTECEQALSGGHSSVASKEHQGNEVTSIVWSGNNVFSGDDVGRISVLQVQSFIAKTMFQTSTQTIMNLDSRICQLDVKDCMLLVSTLTRCYICDTAQEQYRQIGQKLRDGEFGACFVNQEKNLESGATVTVKDFTEAKTYNIVHDEEKFAIGKGLENILIYCARPSSRLWEATIDGTVRRTHQFKQVLSKKPMKVITVESYNNESFNSENLTSDNEGQSVNFPKIYSINGAIYSFKKDGLYFLDIHDETNSMWFDTYADILDSKLYLDNLYLWLSSGSLVSLKFMKIDKFLVKCYIDEKYTLCAELCLLFCNYLLQNNLPSKLHILVGLREKINSELLKKIENVLHKFEDLKSIESKSGIYVLDNTFKAQSSLDEADENVKQSEDKVFSTIPPEALQTLKDLSVSVTCKFTSSKKMLKEKWEDFEGKMKHLNIEKQPVQPVQEILLPKRISHNESPEDRVTIEFDNTDIIYKESSQKAVEVDNNSIEEDKVCKSLYQYFRLSLVGKETEQSTLISIIESYACDISKIYKLMLLLEQYCLSVGALEESKFVPNNIFLSYLSFSSQKDILLDDIIKDEVLYKYFVDSCISVNMKTQKLSNLGCECGYPLPFNRTNRTPAFSELIDEFIEKQWGQQTRNQCYEICKKMPYLWRKILYLRRNEDLLTVLRLLLQMLDENLLHSFLPQFTLDTWDRAVQLYSTLHANMCLNCNRKFDNISVKETLSWDDIGGLIIKSIGGKHAIKIMEKHANLIDPGEITMKFYHTCLLVTMYEKYDGTITNQLTDALYSSYEFDDAREQIYNLLRSTYNGRVKNTALPLIVAAKTIYWGLSPLMENLLTQTDNETTQKYSQIKNTSINDIINNITNINNGVTDCMLCGLPLHNDFLIKDGGLWVFKCGHTFHGACLDLNKVKLCPACSPKS</sequence>
<gene>
    <name evidence="5" type="ORF">g.13158</name>
</gene>
<proteinExistence type="predicted"/>
<evidence type="ECO:0000259" key="4">
    <source>
        <dbReference type="PROSITE" id="PS50089"/>
    </source>
</evidence>
<dbReference type="Gene3D" id="2.130.10.10">
    <property type="entry name" value="YVTN repeat-like/Quinoprotein amine dehydrogenase"/>
    <property type="match status" value="1"/>
</dbReference>
<name>A0A1E1WP95_PECGO</name>
<organism evidence="5">
    <name type="scientific">Pectinophora gossypiella</name>
    <name type="common">Cotton pink bollworm</name>
    <name type="synonym">Depressaria gossypiella</name>
    <dbReference type="NCBI Taxonomy" id="13191"/>
    <lineage>
        <taxon>Eukaryota</taxon>
        <taxon>Metazoa</taxon>
        <taxon>Ecdysozoa</taxon>
        <taxon>Arthropoda</taxon>
        <taxon>Hexapoda</taxon>
        <taxon>Insecta</taxon>
        <taxon>Pterygota</taxon>
        <taxon>Neoptera</taxon>
        <taxon>Endopterygota</taxon>
        <taxon>Lepidoptera</taxon>
        <taxon>Glossata</taxon>
        <taxon>Ditrysia</taxon>
        <taxon>Gelechioidea</taxon>
        <taxon>Gelechiidae</taxon>
        <taxon>Apatetrinae</taxon>
        <taxon>Pectinophora</taxon>
    </lineage>
</organism>
<evidence type="ECO:0000256" key="3">
    <source>
        <dbReference type="PROSITE-ProRule" id="PRU00175"/>
    </source>
</evidence>
<dbReference type="OrthoDB" id="19493at2759"/>